<dbReference type="AlphaFoldDB" id="A0A9X9LQK5"/>
<comment type="caution">
    <text evidence="1">The sequence shown here is derived from an EMBL/GenBank/DDBJ whole genome shotgun (WGS) entry which is preliminary data.</text>
</comment>
<reference evidence="1 2" key="1">
    <citation type="submission" date="2018-10" db="EMBL/GenBank/DDBJ databases">
        <authorList>
            <person name="Ekblom R."/>
            <person name="Jareborg N."/>
        </authorList>
    </citation>
    <scope>NUCLEOTIDE SEQUENCE [LARGE SCALE GENOMIC DNA]</scope>
    <source>
        <tissue evidence="1">Muscle</tissue>
    </source>
</reference>
<gene>
    <name evidence="1" type="ORF">BN2614_LOCUS1</name>
</gene>
<dbReference type="EMBL" id="CYRY02011629">
    <property type="protein sequence ID" value="VCW79252.1"/>
    <property type="molecule type" value="Genomic_DNA"/>
</dbReference>
<proteinExistence type="predicted"/>
<protein>
    <submittedName>
        <fullName evidence="1">Uncharacterized protein</fullName>
    </submittedName>
</protein>
<evidence type="ECO:0000313" key="1">
    <source>
        <dbReference type="EMBL" id="VCW79252.1"/>
    </source>
</evidence>
<dbReference type="Proteomes" id="UP000269945">
    <property type="component" value="Unassembled WGS sequence"/>
</dbReference>
<name>A0A9X9LQK5_GULGU</name>
<accession>A0A9X9LQK5</accession>
<feature type="non-terminal residue" evidence="1">
    <location>
        <position position="34"/>
    </location>
</feature>
<organism evidence="1 2">
    <name type="scientific">Gulo gulo</name>
    <name type="common">Wolverine</name>
    <name type="synonym">Gluton</name>
    <dbReference type="NCBI Taxonomy" id="48420"/>
    <lineage>
        <taxon>Eukaryota</taxon>
        <taxon>Metazoa</taxon>
        <taxon>Chordata</taxon>
        <taxon>Craniata</taxon>
        <taxon>Vertebrata</taxon>
        <taxon>Euteleostomi</taxon>
        <taxon>Mammalia</taxon>
        <taxon>Eutheria</taxon>
        <taxon>Laurasiatheria</taxon>
        <taxon>Carnivora</taxon>
        <taxon>Caniformia</taxon>
        <taxon>Musteloidea</taxon>
        <taxon>Mustelidae</taxon>
        <taxon>Guloninae</taxon>
        <taxon>Gulo</taxon>
    </lineage>
</organism>
<sequence length="34" mass="3451">MAPAQTPRVPGNILERGSLGVDVNRSALSCRGGA</sequence>
<evidence type="ECO:0000313" key="2">
    <source>
        <dbReference type="Proteomes" id="UP000269945"/>
    </source>
</evidence>
<keyword evidence="2" id="KW-1185">Reference proteome</keyword>